<dbReference type="Proteomes" id="UP001163603">
    <property type="component" value="Chromosome 6"/>
</dbReference>
<gene>
    <name evidence="1" type="ORF">Pint_22464</name>
</gene>
<evidence type="ECO:0000313" key="1">
    <source>
        <dbReference type="EMBL" id="KAJ0038862.1"/>
    </source>
</evidence>
<reference evidence="2" key="1">
    <citation type="journal article" date="2023" name="G3 (Bethesda)">
        <title>Genome assembly and association tests identify interacting loci associated with vigor, precocity, and sex in interspecific pistachio rootstocks.</title>
        <authorList>
            <person name="Palmer W."/>
            <person name="Jacygrad E."/>
            <person name="Sagayaradj S."/>
            <person name="Cavanaugh K."/>
            <person name="Han R."/>
            <person name="Bertier L."/>
            <person name="Beede B."/>
            <person name="Kafkas S."/>
            <person name="Golino D."/>
            <person name="Preece J."/>
            <person name="Michelmore R."/>
        </authorList>
    </citation>
    <scope>NUCLEOTIDE SEQUENCE [LARGE SCALE GENOMIC DNA]</scope>
</reference>
<protein>
    <submittedName>
        <fullName evidence="1">Uncharacterized protein</fullName>
    </submittedName>
</protein>
<name>A0ACC0YLD8_9ROSI</name>
<dbReference type="EMBL" id="CM047741">
    <property type="protein sequence ID" value="KAJ0038862.1"/>
    <property type="molecule type" value="Genomic_DNA"/>
</dbReference>
<comment type="caution">
    <text evidence="1">The sequence shown here is derived from an EMBL/GenBank/DDBJ whole genome shotgun (WGS) entry which is preliminary data.</text>
</comment>
<organism evidence="1 2">
    <name type="scientific">Pistacia integerrima</name>
    <dbReference type="NCBI Taxonomy" id="434235"/>
    <lineage>
        <taxon>Eukaryota</taxon>
        <taxon>Viridiplantae</taxon>
        <taxon>Streptophyta</taxon>
        <taxon>Embryophyta</taxon>
        <taxon>Tracheophyta</taxon>
        <taxon>Spermatophyta</taxon>
        <taxon>Magnoliopsida</taxon>
        <taxon>eudicotyledons</taxon>
        <taxon>Gunneridae</taxon>
        <taxon>Pentapetalae</taxon>
        <taxon>rosids</taxon>
        <taxon>malvids</taxon>
        <taxon>Sapindales</taxon>
        <taxon>Anacardiaceae</taxon>
        <taxon>Pistacia</taxon>
    </lineage>
</organism>
<accession>A0ACC0YLD8</accession>
<proteinExistence type="predicted"/>
<keyword evidence="2" id="KW-1185">Reference proteome</keyword>
<evidence type="ECO:0000313" key="2">
    <source>
        <dbReference type="Proteomes" id="UP001163603"/>
    </source>
</evidence>
<sequence>MGLRSSDRKLSFDILSNINNNSPFDNNKEDDSLPLFRSTPDPSHNQTKSDSEISPSPKSRRKKRHKKKKPASPGFAAIPEHPVLDSDERIGSGIVFESRSDLNCQISYGGSVCTVVAASSDSGNSLRQRNVNGSDDLVVEESPSEKQQWRSEALPNGSSSGGSGSGVLTKLETAESLDWKRLMADDLQCTYPIEQSPWKYFMDAMYSGNSLRSTTTIGDEKERQRVYDTIFRLPWRCELIIDVGFFVCLDSFLSLLTIMPTRILMTLYRLLSKSLRYYVVTLAYGLTTPFLDTKLGGIIGRQFSSPSTAVLCDFSCFAVLAFGVTLLERTGPMVILRLWGLAPWHFASCSAGDISLIYHMIRGQGTIKLYVVYNVLEIFDRLCQNFGSDVLETLFYSAETLVDSSEENRRSCIWKFIYDLALATVSSNILFVAAITLSTCIVAHNNALLALLVSNNFSEIKSNVFKRFSKENIQILVYADSIERFHISAFLLFVLAQNILEAEGPWFKSFIFNALMVYICEMIIDIIKHSFLAKFNGIKPIAYSEYLEDLCKQTLNIKTEHGKKILTFVPLAPACVVIRVLTPVFAARLPCNPLPLRLFWIFFLSAITYVMLTSLKVMIGMGLQKHATWYVERCRKRKHHLHYD</sequence>